<keyword evidence="2" id="KW-0489">Methyltransferase</keyword>
<dbReference type="AlphaFoldDB" id="A0A0V7ZVW7"/>
<dbReference type="SUPFAM" id="SSF53335">
    <property type="entry name" value="S-adenosyl-L-methionine-dependent methyltransferases"/>
    <property type="match status" value="1"/>
</dbReference>
<dbReference type="GO" id="GO:0008168">
    <property type="term" value="F:methyltransferase activity"/>
    <property type="evidence" value="ECO:0007669"/>
    <property type="project" value="UniProtKB-KW"/>
</dbReference>
<dbReference type="PANTHER" id="PTHR42912:SF68">
    <property type="entry name" value="METHYLTRANSFERASE TYPE 11 DOMAIN-CONTAINING PROTEIN"/>
    <property type="match status" value="1"/>
</dbReference>
<dbReference type="RefSeq" id="WP_027843812.1">
    <property type="nucleotide sequence ID" value="NZ_LMTZ01000055.1"/>
</dbReference>
<dbReference type="OrthoDB" id="505670at2"/>
<dbReference type="CDD" id="cd02440">
    <property type="entry name" value="AdoMet_MTases"/>
    <property type="match status" value="1"/>
</dbReference>
<evidence type="ECO:0000313" key="2">
    <source>
        <dbReference type="EMBL" id="KST68590.1"/>
    </source>
</evidence>
<reference evidence="2 3" key="1">
    <citation type="journal article" date="2015" name="Genome Announc.">
        <title>Draft Genome of the Euendolithic (true boring) Cyanobacterium Mastigocoleus testarum strain BC008.</title>
        <authorList>
            <person name="Guida B.S."/>
            <person name="Garcia-Pichel F."/>
        </authorList>
    </citation>
    <scope>NUCLEOTIDE SEQUENCE [LARGE SCALE GENOMIC DNA]</scope>
    <source>
        <strain evidence="2 3">BC008</strain>
    </source>
</reference>
<name>A0A0V7ZVW7_9CYAN</name>
<dbReference type="Pfam" id="PF13649">
    <property type="entry name" value="Methyltransf_25"/>
    <property type="match status" value="1"/>
</dbReference>
<feature type="domain" description="Methyltransferase" evidence="1">
    <location>
        <begin position="140"/>
        <end position="236"/>
    </location>
</feature>
<protein>
    <submittedName>
        <fullName evidence="2">Methyltransferase type 11</fullName>
    </submittedName>
</protein>
<sequence>MSVAVKNPPDLASRLVNGVLSIKPLADFAKHQARQMMIKRAEKIGVPWTKTVEQLQLRNWETDLAKVQNHQISYPDYYLTSFHAYEQGNMSWLAAFEVESAAYAVHAKLWGGTNSEGDAKLRQSYHDVLKVEISQTPENILDLGCSVGLSTFALQEIYPHAKITGVDLSPYFLAVANYNSKQRQANINWVHAAAESTGLKDALYDLVSICLVCHELPQSATRQIFAEAKRLLTPGGYFAIMDMNPCSEAFKKMPPYVLTLLKSTEPYLDEYFSFDIKQALIDAGFQTPSISFNSPRHRTVIARV</sequence>
<keyword evidence="3" id="KW-1185">Reference proteome</keyword>
<gene>
    <name evidence="2" type="ORF">BC008_33610</name>
</gene>
<dbReference type="Proteomes" id="UP000053372">
    <property type="component" value="Unassembled WGS sequence"/>
</dbReference>
<proteinExistence type="predicted"/>
<comment type="caution">
    <text evidence="2">The sequence shown here is derived from an EMBL/GenBank/DDBJ whole genome shotgun (WGS) entry which is preliminary data.</text>
</comment>
<dbReference type="GO" id="GO:0032259">
    <property type="term" value="P:methylation"/>
    <property type="evidence" value="ECO:0007669"/>
    <property type="project" value="UniProtKB-KW"/>
</dbReference>
<dbReference type="Gene3D" id="3.40.50.150">
    <property type="entry name" value="Vaccinia Virus protein VP39"/>
    <property type="match status" value="1"/>
</dbReference>
<dbReference type="EMBL" id="LMTZ01000055">
    <property type="protein sequence ID" value="KST68590.1"/>
    <property type="molecule type" value="Genomic_DNA"/>
</dbReference>
<evidence type="ECO:0000259" key="1">
    <source>
        <dbReference type="Pfam" id="PF13649"/>
    </source>
</evidence>
<dbReference type="PANTHER" id="PTHR42912">
    <property type="entry name" value="METHYLTRANSFERASE"/>
    <property type="match status" value="1"/>
</dbReference>
<accession>A0A0V7ZVW7</accession>
<organism evidence="2 3">
    <name type="scientific">Mastigocoleus testarum BC008</name>
    <dbReference type="NCBI Taxonomy" id="371196"/>
    <lineage>
        <taxon>Bacteria</taxon>
        <taxon>Bacillati</taxon>
        <taxon>Cyanobacteriota</taxon>
        <taxon>Cyanophyceae</taxon>
        <taxon>Nostocales</taxon>
        <taxon>Hapalosiphonaceae</taxon>
        <taxon>Mastigocoleus</taxon>
    </lineage>
</organism>
<dbReference type="InterPro" id="IPR029063">
    <property type="entry name" value="SAM-dependent_MTases_sf"/>
</dbReference>
<dbReference type="InterPro" id="IPR041698">
    <property type="entry name" value="Methyltransf_25"/>
</dbReference>
<evidence type="ECO:0000313" key="3">
    <source>
        <dbReference type="Proteomes" id="UP000053372"/>
    </source>
</evidence>
<keyword evidence="2" id="KW-0808">Transferase</keyword>
<dbReference type="InterPro" id="IPR050508">
    <property type="entry name" value="Methyltransf_Superfamily"/>
</dbReference>